<dbReference type="AlphaFoldDB" id="A0A1X2Z2J6"/>
<reference evidence="1 2" key="1">
    <citation type="journal article" date="2016" name="Sci. Rep.">
        <title>Evaluation of genetic diversity among strains of the human gut commensal Bifidobacterium adolescentis.</title>
        <authorList>
            <person name="Duranti S."/>
            <person name="Milani C."/>
            <person name="Lugli G.A."/>
            <person name="Mancabelli L."/>
            <person name="Turroni F."/>
            <person name="Ferrario C."/>
            <person name="Mangifesta M."/>
            <person name="Viappiani A."/>
            <person name="Sanchez B."/>
            <person name="Margolles A."/>
            <person name="van Sinderen D."/>
            <person name="Ventura M."/>
        </authorList>
    </citation>
    <scope>NUCLEOTIDE SEQUENCE [LARGE SCALE GENOMIC DNA]</scope>
    <source>
        <strain evidence="1 2">487B</strain>
    </source>
</reference>
<sequence length="148" mass="16440">MVINGRLDCGYCSTPIVRLYGGTIGQQQSYPCPNCGCMNYVTPKITYSASTFGSQVKDALLDLVERHGGSHWDCNGDVENISMPYRGVHAELRTYDDYCYGILDGLHVNVGSTSIPVLDLKGLTPEQAATRILLRVFRECRKQEEENV</sequence>
<protein>
    <submittedName>
        <fullName evidence="1">Uncharacterized protein</fullName>
    </submittedName>
</protein>
<comment type="caution">
    <text evidence="1">The sequence shown here is derived from an EMBL/GenBank/DDBJ whole genome shotgun (WGS) entry which is preliminary data.</text>
</comment>
<name>A0A1X2Z2J6_BIFAD</name>
<accession>A0A1X2Z2J6</accession>
<organism evidence="1 2">
    <name type="scientific">Bifidobacterium adolescentis</name>
    <dbReference type="NCBI Taxonomy" id="1680"/>
    <lineage>
        <taxon>Bacteria</taxon>
        <taxon>Bacillati</taxon>
        <taxon>Actinomycetota</taxon>
        <taxon>Actinomycetes</taxon>
        <taxon>Bifidobacteriales</taxon>
        <taxon>Bifidobacteriaceae</taxon>
        <taxon>Bifidobacterium</taxon>
    </lineage>
</organism>
<dbReference type="EMBL" id="LNKD01000001">
    <property type="protein sequence ID" value="OSG88629.1"/>
    <property type="molecule type" value="Genomic_DNA"/>
</dbReference>
<evidence type="ECO:0000313" key="1">
    <source>
        <dbReference type="EMBL" id="OSG88629.1"/>
    </source>
</evidence>
<dbReference type="Proteomes" id="UP000193377">
    <property type="component" value="Unassembled WGS sequence"/>
</dbReference>
<evidence type="ECO:0000313" key="2">
    <source>
        <dbReference type="Proteomes" id="UP000193377"/>
    </source>
</evidence>
<proteinExistence type="predicted"/>
<gene>
    <name evidence="1" type="ORF">B0487_1548</name>
</gene>